<accession>A0AAV0GQ98</accession>
<comment type="caution">
    <text evidence="1">The sequence shown here is derived from an EMBL/GenBank/DDBJ whole genome shotgun (WGS) entry which is preliminary data.</text>
</comment>
<gene>
    <name evidence="1" type="ORF">LITE_LOCUS469</name>
</gene>
<evidence type="ECO:0000313" key="2">
    <source>
        <dbReference type="Proteomes" id="UP001154282"/>
    </source>
</evidence>
<proteinExistence type="predicted"/>
<evidence type="ECO:0000313" key="1">
    <source>
        <dbReference type="EMBL" id="CAI0375119.1"/>
    </source>
</evidence>
<dbReference type="EMBL" id="CAMGYJ010000002">
    <property type="protein sequence ID" value="CAI0375119.1"/>
    <property type="molecule type" value="Genomic_DNA"/>
</dbReference>
<organism evidence="1 2">
    <name type="scientific">Linum tenue</name>
    <dbReference type="NCBI Taxonomy" id="586396"/>
    <lineage>
        <taxon>Eukaryota</taxon>
        <taxon>Viridiplantae</taxon>
        <taxon>Streptophyta</taxon>
        <taxon>Embryophyta</taxon>
        <taxon>Tracheophyta</taxon>
        <taxon>Spermatophyta</taxon>
        <taxon>Magnoliopsida</taxon>
        <taxon>eudicotyledons</taxon>
        <taxon>Gunneridae</taxon>
        <taxon>Pentapetalae</taxon>
        <taxon>rosids</taxon>
        <taxon>fabids</taxon>
        <taxon>Malpighiales</taxon>
        <taxon>Linaceae</taxon>
        <taxon>Linum</taxon>
    </lineage>
</organism>
<dbReference type="Proteomes" id="UP001154282">
    <property type="component" value="Unassembled WGS sequence"/>
</dbReference>
<protein>
    <submittedName>
        <fullName evidence="1">Uncharacterized protein</fullName>
    </submittedName>
</protein>
<dbReference type="AlphaFoldDB" id="A0AAV0GQ98"/>
<reference evidence="1" key="1">
    <citation type="submission" date="2022-08" db="EMBL/GenBank/DDBJ databases">
        <authorList>
            <person name="Gutierrez-Valencia J."/>
        </authorList>
    </citation>
    <scope>NUCLEOTIDE SEQUENCE</scope>
</reference>
<name>A0AAV0GQ98_9ROSI</name>
<keyword evidence="2" id="KW-1185">Reference proteome</keyword>
<sequence>MKSKQTIKVAGSSRILQFKPKEAIDKSFCFTSPIIIKKGKGLLLQNWLLKSHGNRTTHRPINQINQQRYSTSLRTEGAKRRETHIGFCIQK</sequence>